<feature type="transmembrane region" description="Helical" evidence="2">
    <location>
        <begin position="328"/>
        <end position="347"/>
    </location>
</feature>
<dbReference type="SUPFAM" id="SSF103473">
    <property type="entry name" value="MFS general substrate transporter"/>
    <property type="match status" value="1"/>
</dbReference>
<gene>
    <name evidence="3" type="ORF">Pro02_57790</name>
</gene>
<keyword evidence="2" id="KW-0812">Transmembrane</keyword>
<proteinExistence type="predicted"/>
<feature type="transmembrane region" description="Helical" evidence="2">
    <location>
        <begin position="244"/>
        <end position="266"/>
    </location>
</feature>
<dbReference type="Proteomes" id="UP000655044">
    <property type="component" value="Unassembled WGS sequence"/>
</dbReference>
<protein>
    <submittedName>
        <fullName evidence="3">MFS transporter</fullName>
    </submittedName>
</protein>
<dbReference type="PANTHER" id="PTHR23530">
    <property type="entry name" value="TRANSPORT PROTEIN-RELATED"/>
    <property type="match status" value="1"/>
</dbReference>
<comment type="caution">
    <text evidence="3">The sequence shown here is derived from an EMBL/GenBank/DDBJ whole genome shotgun (WGS) entry which is preliminary data.</text>
</comment>
<evidence type="ECO:0000256" key="2">
    <source>
        <dbReference type="SAM" id="Phobius"/>
    </source>
</evidence>
<dbReference type="InterPro" id="IPR036259">
    <property type="entry name" value="MFS_trans_sf"/>
</dbReference>
<evidence type="ECO:0000256" key="1">
    <source>
        <dbReference type="SAM" id="MobiDB-lite"/>
    </source>
</evidence>
<organism evidence="3 4">
    <name type="scientific">Planobispora rosea</name>
    <dbReference type="NCBI Taxonomy" id="35762"/>
    <lineage>
        <taxon>Bacteria</taxon>
        <taxon>Bacillati</taxon>
        <taxon>Actinomycetota</taxon>
        <taxon>Actinomycetes</taxon>
        <taxon>Streptosporangiales</taxon>
        <taxon>Streptosporangiaceae</taxon>
        <taxon>Planobispora</taxon>
    </lineage>
</organism>
<dbReference type="PANTHER" id="PTHR23530:SF1">
    <property type="entry name" value="PERMEASE, MAJOR FACILITATOR SUPERFAMILY-RELATED"/>
    <property type="match status" value="1"/>
</dbReference>
<sequence length="425" mass="43765">MLYVYTFLDELILLYPVYALLFADTGLSVSEISSLFIIWSLTGIVLEVPSGVWADAVSRRLLLILAPLPAAAGYALWVAAPSYWAFALGFVLWGVSGAMTSGAFEALAYEELDRLGEAGRYAQIMGRAEVVGLCAVALSTAAAAPVFAVGGYPALGGASVLACLLCAACGMALPEHRSPDARGARVPAAPLDHPDASGDPDGPDAVDAADGEGDPDGDGGPRGYREVLRAGLAEVRGSRSVRRALLLVPATATIWGSLEEYVALLVEGIGVPAPAVPLWVLLVWAGVTAGGLLAGAGRRMTSRAFAAVLALAALALGGGAAVARPGGLVLVAAAFCVFQMATLVADARLQDRITGPSRATVTSLANLVTELATVLVYGVYAALSVFAGHGVIFALFAVPYLVVALVMTCDAKARKKERMRRGVTP</sequence>
<dbReference type="EMBL" id="BOOI01000058">
    <property type="protein sequence ID" value="GIH87371.1"/>
    <property type="molecule type" value="Genomic_DNA"/>
</dbReference>
<dbReference type="RefSeq" id="WP_307815543.1">
    <property type="nucleotide sequence ID" value="NZ_BOOI01000058.1"/>
</dbReference>
<name>A0A8J3S2R8_PLARO</name>
<feature type="transmembrane region" description="Helical" evidence="2">
    <location>
        <begin position="386"/>
        <end position="411"/>
    </location>
</feature>
<dbReference type="InterPro" id="IPR011701">
    <property type="entry name" value="MFS"/>
</dbReference>
<feature type="compositionally biased region" description="Acidic residues" evidence="1">
    <location>
        <begin position="201"/>
        <end position="217"/>
    </location>
</feature>
<evidence type="ECO:0000313" key="3">
    <source>
        <dbReference type="EMBL" id="GIH87371.1"/>
    </source>
</evidence>
<reference evidence="3" key="1">
    <citation type="submission" date="2021-01" db="EMBL/GenBank/DDBJ databases">
        <title>Whole genome shotgun sequence of Planobispora rosea NBRC 15558.</title>
        <authorList>
            <person name="Komaki H."/>
            <person name="Tamura T."/>
        </authorList>
    </citation>
    <scope>NUCLEOTIDE SEQUENCE</scope>
    <source>
        <strain evidence="3">NBRC 15558</strain>
    </source>
</reference>
<dbReference type="Pfam" id="PF07690">
    <property type="entry name" value="MFS_1"/>
    <property type="match status" value="1"/>
</dbReference>
<dbReference type="Gene3D" id="1.20.1250.20">
    <property type="entry name" value="MFS general substrate transporter like domains"/>
    <property type="match status" value="1"/>
</dbReference>
<evidence type="ECO:0000313" key="4">
    <source>
        <dbReference type="Proteomes" id="UP000655044"/>
    </source>
</evidence>
<feature type="transmembrane region" description="Helical" evidence="2">
    <location>
        <begin position="130"/>
        <end position="148"/>
    </location>
</feature>
<dbReference type="GO" id="GO:0022857">
    <property type="term" value="F:transmembrane transporter activity"/>
    <property type="evidence" value="ECO:0007669"/>
    <property type="project" value="InterPro"/>
</dbReference>
<keyword evidence="2" id="KW-0472">Membrane</keyword>
<feature type="transmembrane region" description="Helical" evidence="2">
    <location>
        <begin position="154"/>
        <end position="173"/>
    </location>
</feature>
<dbReference type="InterPro" id="IPR053160">
    <property type="entry name" value="MFS_DHA3_Transporter"/>
</dbReference>
<feature type="transmembrane region" description="Helical" evidence="2">
    <location>
        <begin position="359"/>
        <end position="380"/>
    </location>
</feature>
<keyword evidence="4" id="KW-1185">Reference proteome</keyword>
<dbReference type="AlphaFoldDB" id="A0A8J3S2R8"/>
<accession>A0A8J3S2R8</accession>
<feature type="transmembrane region" description="Helical" evidence="2">
    <location>
        <begin position="304"/>
        <end position="322"/>
    </location>
</feature>
<feature type="transmembrane region" description="Helical" evidence="2">
    <location>
        <begin position="61"/>
        <end position="80"/>
    </location>
</feature>
<feature type="transmembrane region" description="Helical" evidence="2">
    <location>
        <begin position="278"/>
        <end position="297"/>
    </location>
</feature>
<keyword evidence="2" id="KW-1133">Transmembrane helix</keyword>
<feature type="transmembrane region" description="Helical" evidence="2">
    <location>
        <begin position="86"/>
        <end position="109"/>
    </location>
</feature>
<feature type="transmembrane region" description="Helical" evidence="2">
    <location>
        <begin position="36"/>
        <end position="54"/>
    </location>
</feature>
<feature type="region of interest" description="Disordered" evidence="1">
    <location>
        <begin position="180"/>
        <end position="223"/>
    </location>
</feature>